<organism evidence="2 3">
    <name type="scientific">Xylanibacter rodentium</name>
    <dbReference type="NCBI Taxonomy" id="2736289"/>
    <lineage>
        <taxon>Bacteria</taxon>
        <taxon>Pseudomonadati</taxon>
        <taxon>Bacteroidota</taxon>
        <taxon>Bacteroidia</taxon>
        <taxon>Bacteroidales</taxon>
        <taxon>Prevotellaceae</taxon>
        <taxon>Xylanibacter</taxon>
    </lineage>
</organism>
<dbReference type="Proteomes" id="UP001193734">
    <property type="component" value="Unassembled WGS sequence"/>
</dbReference>
<evidence type="ECO:0000259" key="1">
    <source>
        <dbReference type="Pfam" id="PF14300"/>
    </source>
</evidence>
<comment type="caution">
    <text evidence="2">The sequence shown here is derived from an EMBL/GenBank/DDBJ whole genome shotgun (WGS) entry which is preliminary data.</text>
</comment>
<dbReference type="Gene3D" id="1.20.1420.60">
    <property type="match status" value="1"/>
</dbReference>
<evidence type="ECO:0000313" key="2">
    <source>
        <dbReference type="EMBL" id="NPE14179.1"/>
    </source>
</evidence>
<dbReference type="EMBL" id="JABKKE010000010">
    <property type="protein sequence ID" value="NPE14179.1"/>
    <property type="molecule type" value="Genomic_DNA"/>
</dbReference>
<dbReference type="RefSeq" id="WP_172175475.1">
    <property type="nucleotide sequence ID" value="NZ_CASGIA010000007.1"/>
</dbReference>
<feature type="domain" description="DNA mimic protein DMP19 C-terminal" evidence="1">
    <location>
        <begin position="44"/>
        <end position="158"/>
    </location>
</feature>
<dbReference type="InterPro" id="IPR025402">
    <property type="entry name" value="DMP19_C"/>
</dbReference>
<reference evidence="2 3" key="1">
    <citation type="submission" date="2020-05" db="EMBL/GenBank/DDBJ databases">
        <title>Distinct polysaccharide utilization as determinants for interspecies competition between intestinal Prevotella spp.</title>
        <authorList>
            <person name="Galvez E.J.C."/>
            <person name="Iljazovic A."/>
            <person name="Strowig T."/>
        </authorList>
    </citation>
    <scope>NUCLEOTIDE SEQUENCE [LARGE SCALE GENOMIC DNA]</scope>
    <source>
        <strain evidence="2 3">PROD</strain>
    </source>
</reference>
<keyword evidence="3" id="KW-1185">Reference proteome</keyword>
<gene>
    <name evidence="2" type="ORF">HPS55_07535</name>
</gene>
<accession>A0ABX2AUM1</accession>
<name>A0ABX2AUM1_9BACT</name>
<sequence length="167" mass="19671">MKEVIVRDADLRLAAEDMDAFLKVFKDGIYAAIDGELTAETMSELNAEQITLLAYCILHEEVMDGGFIQLIHNGYGGFIFLNPFAKVLRQWGMRELSKLIYDAHTLYIKYREEIERECSDEEFMEMFERFPEFDDMDDKFVENEEEYTSQIACYVDEHIDRFAKIEQ</sequence>
<proteinExistence type="predicted"/>
<dbReference type="GeneID" id="82157616"/>
<protein>
    <submittedName>
        <fullName evidence="2">DMP19 family protein</fullName>
    </submittedName>
</protein>
<dbReference type="Pfam" id="PF14300">
    <property type="entry name" value="DMP19"/>
    <property type="match status" value="1"/>
</dbReference>
<evidence type="ECO:0000313" key="3">
    <source>
        <dbReference type="Proteomes" id="UP001193734"/>
    </source>
</evidence>